<keyword evidence="2" id="KW-0597">Phosphoprotein</keyword>
<keyword evidence="1" id="KW-0813">Transport</keyword>
<dbReference type="Gene3D" id="3.40.50.2300">
    <property type="match status" value="1"/>
</dbReference>
<dbReference type="RefSeq" id="WP_290138797.1">
    <property type="nucleotide sequence ID" value="NZ_CP101620.1"/>
</dbReference>
<dbReference type="SUPFAM" id="SSF52794">
    <property type="entry name" value="PTS system IIB component-like"/>
    <property type="match status" value="1"/>
</dbReference>
<evidence type="ECO:0000256" key="7">
    <source>
        <dbReference type="PROSITE-ProRule" id="PRU00423"/>
    </source>
</evidence>
<gene>
    <name evidence="9" type="ORF">NMU03_12495</name>
</gene>
<dbReference type="InterPro" id="IPR003501">
    <property type="entry name" value="PTS_EIIB_2/3"/>
</dbReference>
<evidence type="ECO:0000256" key="1">
    <source>
        <dbReference type="ARBA" id="ARBA00022448"/>
    </source>
</evidence>
<keyword evidence="5" id="KW-0598">Phosphotransferase system</keyword>
<evidence type="ECO:0000259" key="8">
    <source>
        <dbReference type="PROSITE" id="PS51100"/>
    </source>
</evidence>
<evidence type="ECO:0000256" key="3">
    <source>
        <dbReference type="ARBA" id="ARBA00022597"/>
    </source>
</evidence>
<organism evidence="9 10">
    <name type="scientific">Allocoprobacillus halotolerans</name>
    <dbReference type="NCBI Taxonomy" id="2944914"/>
    <lineage>
        <taxon>Bacteria</taxon>
        <taxon>Bacillati</taxon>
        <taxon>Bacillota</taxon>
        <taxon>Erysipelotrichia</taxon>
        <taxon>Erysipelotrichales</taxon>
        <taxon>Erysipelotrichaceae</taxon>
        <taxon>Allocoprobacillus</taxon>
    </lineage>
</organism>
<accession>A0ABY5HZE6</accession>
<evidence type="ECO:0000256" key="6">
    <source>
        <dbReference type="ARBA" id="ARBA00022777"/>
    </source>
</evidence>
<dbReference type="EMBL" id="CP101620">
    <property type="protein sequence ID" value="UTY38464.1"/>
    <property type="molecule type" value="Genomic_DNA"/>
</dbReference>
<dbReference type="Pfam" id="PF02302">
    <property type="entry name" value="PTS_IIB"/>
    <property type="match status" value="1"/>
</dbReference>
<keyword evidence="6" id="KW-0418">Kinase</keyword>
<dbReference type="InterPro" id="IPR013012">
    <property type="entry name" value="PTS_EIIB_3"/>
</dbReference>
<dbReference type="Proteomes" id="UP001060112">
    <property type="component" value="Chromosome"/>
</dbReference>
<keyword evidence="4" id="KW-0808">Transferase</keyword>
<feature type="domain" description="PTS EIIB type-3" evidence="8">
    <location>
        <begin position="5"/>
        <end position="66"/>
    </location>
</feature>
<feature type="modified residue" description="Phosphocysteine; by EIIA" evidence="7">
    <location>
        <position position="12"/>
    </location>
</feature>
<evidence type="ECO:0000313" key="10">
    <source>
        <dbReference type="Proteomes" id="UP001060112"/>
    </source>
</evidence>
<reference evidence="9" key="1">
    <citation type="submission" date="2022-07" db="EMBL/GenBank/DDBJ databases">
        <title>Faecal culturing of patients with breast cancer.</title>
        <authorList>
            <person name="Teng N.M.Y."/>
            <person name="Kiu R."/>
            <person name="Evans R."/>
            <person name="Baker D.J."/>
            <person name="Zenner C."/>
            <person name="Robinson S.D."/>
            <person name="Hall L.J."/>
        </authorList>
    </citation>
    <scope>NUCLEOTIDE SEQUENCE</scope>
    <source>
        <strain evidence="9">LH1062</strain>
    </source>
</reference>
<evidence type="ECO:0000256" key="4">
    <source>
        <dbReference type="ARBA" id="ARBA00022679"/>
    </source>
</evidence>
<keyword evidence="10" id="KW-1185">Reference proteome</keyword>
<keyword evidence="3" id="KW-0762">Sugar transport</keyword>
<dbReference type="InterPro" id="IPR036095">
    <property type="entry name" value="PTS_EIIB-like_sf"/>
</dbReference>
<proteinExistence type="predicted"/>
<sequence>MASNTLKILLCCTSGLTTSYFAYLMQEALNQTHHCVDVDAINYLELDAIQNQYDCILLAPQIDYHY</sequence>
<name>A0ABY5HZE6_9FIRM</name>
<evidence type="ECO:0000256" key="5">
    <source>
        <dbReference type="ARBA" id="ARBA00022683"/>
    </source>
</evidence>
<evidence type="ECO:0000256" key="2">
    <source>
        <dbReference type="ARBA" id="ARBA00022553"/>
    </source>
</evidence>
<dbReference type="PROSITE" id="PS51100">
    <property type="entry name" value="PTS_EIIB_TYPE_3"/>
    <property type="match status" value="1"/>
</dbReference>
<evidence type="ECO:0000313" key="9">
    <source>
        <dbReference type="EMBL" id="UTY38464.1"/>
    </source>
</evidence>
<protein>
    <recommendedName>
        <fullName evidence="8">PTS EIIB type-3 domain-containing protein</fullName>
    </recommendedName>
</protein>